<dbReference type="InterPro" id="IPR014027">
    <property type="entry name" value="UDP-Glc/GDP-Man_DH_C"/>
</dbReference>
<feature type="domain" description="UDP-glucose/GDP-mannose dehydrogenase C-terminal" evidence="1">
    <location>
        <begin position="19"/>
        <end position="90"/>
    </location>
</feature>
<evidence type="ECO:0000259" key="1">
    <source>
        <dbReference type="Pfam" id="PF03720"/>
    </source>
</evidence>
<dbReference type="EMBL" id="CAJHIO010000076">
    <property type="protein sequence ID" value="CAD6494328.1"/>
    <property type="molecule type" value="Genomic_DNA"/>
</dbReference>
<gene>
    <name evidence="2" type="ORF">CHKLHMKO_00702</name>
</gene>
<accession>A0A811TF20</accession>
<protein>
    <recommendedName>
        <fullName evidence="1">UDP-glucose/GDP-mannose dehydrogenase C-terminal domain-containing protein</fullName>
    </recommendedName>
</protein>
<dbReference type="Pfam" id="PF03720">
    <property type="entry name" value="UDPG_MGDP_dh_C"/>
    <property type="match status" value="1"/>
</dbReference>
<organism evidence="2 3">
    <name type="scientific">Candidatus Argoarchaeum ethanivorans</name>
    <dbReference type="NCBI Taxonomy" id="2608793"/>
    <lineage>
        <taxon>Archaea</taxon>
        <taxon>Methanobacteriati</taxon>
        <taxon>Methanobacteriota</taxon>
        <taxon>Stenosarchaea group</taxon>
        <taxon>Methanomicrobia</taxon>
        <taxon>Methanosarcinales</taxon>
        <taxon>Methanosarcinales incertae sedis</taxon>
        <taxon>GOM Arc I cluster</taxon>
        <taxon>Candidatus Argoarchaeum</taxon>
    </lineage>
</organism>
<dbReference type="Proteomes" id="UP000610373">
    <property type="component" value="Unassembled WGS sequence"/>
</dbReference>
<dbReference type="InterPro" id="IPR036220">
    <property type="entry name" value="UDP-Glc/GDP-Man_DH_C_sf"/>
</dbReference>
<proteinExistence type="predicted"/>
<name>A0A811TF20_9EURY</name>
<comment type="caution">
    <text evidence="2">The sequence shown here is derived from an EMBL/GenBank/DDBJ whole genome shotgun (WGS) entry which is preliminary data.</text>
</comment>
<dbReference type="SUPFAM" id="SSF52413">
    <property type="entry name" value="UDP-glucose/GDP-mannose dehydrogenase C-terminal domain"/>
    <property type="match status" value="1"/>
</dbReference>
<dbReference type="GO" id="GO:0016616">
    <property type="term" value="F:oxidoreductase activity, acting on the CH-OH group of donors, NAD or NADP as acceptor"/>
    <property type="evidence" value="ECO:0007669"/>
    <property type="project" value="InterPro"/>
</dbReference>
<evidence type="ECO:0000313" key="3">
    <source>
        <dbReference type="Proteomes" id="UP000610373"/>
    </source>
</evidence>
<evidence type="ECO:0000313" key="2">
    <source>
        <dbReference type="EMBL" id="CAD6494328.1"/>
    </source>
</evidence>
<dbReference type="Gene3D" id="3.40.50.720">
    <property type="entry name" value="NAD(P)-binding Rossmann-like Domain"/>
    <property type="match status" value="1"/>
</dbReference>
<dbReference type="GO" id="GO:0051287">
    <property type="term" value="F:NAD binding"/>
    <property type="evidence" value="ECO:0007669"/>
    <property type="project" value="InterPro"/>
</dbReference>
<sequence length="106" mass="11583">MGDMSQITDHTLPPEGREEFGIEISGFDPLLGRKEIEAFGIDAAEDIKRMDTDCIIVTVAHDAFKDISLSALKGVMNIDPILIDVRGVWQRGCLGGWDFVTGDCEG</sequence>
<dbReference type="AlphaFoldDB" id="A0A811TF20"/>
<reference evidence="2" key="1">
    <citation type="submission" date="2020-10" db="EMBL/GenBank/DDBJ databases">
        <authorList>
            <person name="Hahn C.J."/>
            <person name="Laso-Perez R."/>
            <person name="Vulcano F."/>
            <person name="Vaziourakis K.-M."/>
            <person name="Stokke R."/>
            <person name="Steen I.H."/>
            <person name="Teske A."/>
            <person name="Boetius A."/>
            <person name="Liebeke M."/>
            <person name="Amann R."/>
            <person name="Knittel K."/>
        </authorList>
    </citation>
    <scope>NUCLEOTIDE SEQUENCE</scope>
    <source>
        <strain evidence="2">Gfbio:e3339647-f889-4370-9287-4fb5cb688e4c:AG392O15_GoMArc1</strain>
    </source>
</reference>